<evidence type="ECO:0000313" key="3">
    <source>
        <dbReference type="Proteomes" id="UP000228535"/>
    </source>
</evidence>
<evidence type="ECO:0000313" key="2">
    <source>
        <dbReference type="EMBL" id="PJJ59006.1"/>
    </source>
</evidence>
<comment type="caution">
    <text evidence="2">The sequence shown here is derived from an EMBL/GenBank/DDBJ whole genome shotgun (WGS) entry which is preliminary data.</text>
</comment>
<keyword evidence="1" id="KW-1133">Transmembrane helix</keyword>
<organism evidence="2 3">
    <name type="scientific">Hymenobacter chitinivorans DSM 11115</name>
    <dbReference type="NCBI Taxonomy" id="1121954"/>
    <lineage>
        <taxon>Bacteria</taxon>
        <taxon>Pseudomonadati</taxon>
        <taxon>Bacteroidota</taxon>
        <taxon>Cytophagia</taxon>
        <taxon>Cytophagales</taxon>
        <taxon>Hymenobacteraceae</taxon>
        <taxon>Hymenobacter</taxon>
    </lineage>
</organism>
<protein>
    <submittedName>
        <fullName evidence="2">Uncharacterized protein</fullName>
    </submittedName>
</protein>
<gene>
    <name evidence="2" type="ORF">CLV45_0419</name>
</gene>
<accession>A0A2M9BM20</accession>
<feature type="transmembrane region" description="Helical" evidence="1">
    <location>
        <begin position="45"/>
        <end position="64"/>
    </location>
</feature>
<keyword evidence="1" id="KW-0472">Membrane</keyword>
<sequence>MSDGGWYYQTAELYAQQMLINWISWLPTAWLFARALRHCTGKRMSWAYGLLILTLLTSATLNRMHNP</sequence>
<name>A0A2M9BM20_9BACT</name>
<keyword evidence="3" id="KW-1185">Reference proteome</keyword>
<dbReference type="EMBL" id="PGFA01000001">
    <property type="protein sequence ID" value="PJJ59006.1"/>
    <property type="molecule type" value="Genomic_DNA"/>
</dbReference>
<reference evidence="2 3" key="1">
    <citation type="submission" date="2017-11" db="EMBL/GenBank/DDBJ databases">
        <title>Genomic Encyclopedia of Archaeal and Bacterial Type Strains, Phase II (KMG-II): From Individual Species to Whole Genera.</title>
        <authorList>
            <person name="Goeker M."/>
        </authorList>
    </citation>
    <scope>NUCLEOTIDE SEQUENCE [LARGE SCALE GENOMIC DNA]</scope>
    <source>
        <strain evidence="2 3">DSM 11115</strain>
    </source>
</reference>
<feature type="transmembrane region" description="Helical" evidence="1">
    <location>
        <begin position="14"/>
        <end position="33"/>
    </location>
</feature>
<proteinExistence type="predicted"/>
<keyword evidence="1" id="KW-0812">Transmembrane</keyword>
<dbReference type="Proteomes" id="UP000228535">
    <property type="component" value="Unassembled WGS sequence"/>
</dbReference>
<dbReference type="AlphaFoldDB" id="A0A2M9BM20"/>
<evidence type="ECO:0000256" key="1">
    <source>
        <dbReference type="SAM" id="Phobius"/>
    </source>
</evidence>